<organism evidence="6 7">
    <name type="scientific">Petropleomorpha daqingensis</name>
    <dbReference type="NCBI Taxonomy" id="2026353"/>
    <lineage>
        <taxon>Bacteria</taxon>
        <taxon>Bacillati</taxon>
        <taxon>Actinomycetota</taxon>
        <taxon>Actinomycetes</taxon>
        <taxon>Geodermatophilales</taxon>
        <taxon>Geodermatophilaceae</taxon>
        <taxon>Petropleomorpha</taxon>
    </lineage>
</organism>
<dbReference type="Gene3D" id="3.30.590.20">
    <property type="match status" value="1"/>
</dbReference>
<dbReference type="InterPro" id="IPR050141">
    <property type="entry name" value="GCL_type2/YbdK_subfam"/>
</dbReference>
<dbReference type="NCBIfam" id="TIGR02050">
    <property type="entry name" value="gshA_cyan_rel"/>
    <property type="match status" value="1"/>
</dbReference>
<dbReference type="Pfam" id="PF04107">
    <property type="entry name" value="GCS2"/>
    <property type="match status" value="1"/>
</dbReference>
<dbReference type="InterPro" id="IPR011793">
    <property type="entry name" value="YbdK"/>
</dbReference>
<name>A0A853C8W7_9ACTN</name>
<dbReference type="EC" id="6.3.2.2" evidence="5"/>
<dbReference type="InterPro" id="IPR014746">
    <property type="entry name" value="Gln_synth/guanido_kin_cat_dom"/>
</dbReference>
<evidence type="ECO:0000256" key="3">
    <source>
        <dbReference type="ARBA" id="ARBA00022840"/>
    </source>
</evidence>
<dbReference type="InterPro" id="IPR006336">
    <property type="entry name" value="GCS2"/>
</dbReference>
<evidence type="ECO:0000256" key="5">
    <source>
        <dbReference type="HAMAP-Rule" id="MF_01609"/>
    </source>
</evidence>
<dbReference type="HAMAP" id="MF_01609">
    <property type="entry name" value="Glu_cys_ligase_2"/>
    <property type="match status" value="1"/>
</dbReference>
<comment type="caution">
    <text evidence="6">The sequence shown here is derived from an EMBL/GenBank/DDBJ whole genome shotgun (WGS) entry which is preliminary data.</text>
</comment>
<reference evidence="6 7" key="1">
    <citation type="submission" date="2020-07" db="EMBL/GenBank/DDBJ databases">
        <title>Sequencing the genomes of 1000 actinobacteria strains.</title>
        <authorList>
            <person name="Klenk H.-P."/>
        </authorList>
    </citation>
    <scope>NUCLEOTIDE SEQUENCE [LARGE SCALE GENOMIC DNA]</scope>
    <source>
        <strain evidence="6 7">DSM 104001</strain>
    </source>
</reference>
<dbReference type="GO" id="GO:0004357">
    <property type="term" value="F:glutamate-cysteine ligase activity"/>
    <property type="evidence" value="ECO:0007669"/>
    <property type="project" value="UniProtKB-EC"/>
</dbReference>
<protein>
    <recommendedName>
        <fullName evidence="5">Putative glutamate--cysteine ligase 2</fullName>
        <ecNumber evidence="5">6.3.2.2</ecNumber>
    </recommendedName>
    <alternativeName>
        <fullName evidence="5">Gamma-glutamylcysteine synthetase 2</fullName>
        <shortName evidence="5">GCS 2</shortName>
        <shortName evidence="5">Gamma-GCS 2</shortName>
    </alternativeName>
</protein>
<keyword evidence="1 5" id="KW-0436">Ligase</keyword>
<comment type="function">
    <text evidence="5">ATP-dependent carboxylate-amine ligase which exhibits weak glutamate--cysteine ligase activity.</text>
</comment>
<dbReference type="GO" id="GO:0042398">
    <property type="term" value="P:modified amino acid biosynthetic process"/>
    <property type="evidence" value="ECO:0007669"/>
    <property type="project" value="InterPro"/>
</dbReference>
<dbReference type="PANTHER" id="PTHR36510">
    <property type="entry name" value="GLUTAMATE--CYSTEINE LIGASE 2-RELATED"/>
    <property type="match status" value="1"/>
</dbReference>
<keyword evidence="2 5" id="KW-0547">Nucleotide-binding</keyword>
<gene>
    <name evidence="6" type="ORF">GGQ55_000322</name>
</gene>
<keyword evidence="7" id="KW-1185">Reference proteome</keyword>
<dbReference type="AlphaFoldDB" id="A0A853C8W7"/>
<comment type="similarity">
    <text evidence="5">Belongs to the glutamate--cysteine ligase type 2 family. YbdK subfamily.</text>
</comment>
<dbReference type="SUPFAM" id="SSF55931">
    <property type="entry name" value="Glutamine synthetase/guanido kinase"/>
    <property type="match status" value="1"/>
</dbReference>
<evidence type="ECO:0000256" key="1">
    <source>
        <dbReference type="ARBA" id="ARBA00022598"/>
    </source>
</evidence>
<evidence type="ECO:0000256" key="4">
    <source>
        <dbReference type="ARBA" id="ARBA00048819"/>
    </source>
</evidence>
<evidence type="ECO:0000313" key="6">
    <source>
        <dbReference type="EMBL" id="NYJ04044.1"/>
    </source>
</evidence>
<dbReference type="PANTHER" id="PTHR36510:SF1">
    <property type="entry name" value="GLUTAMATE--CYSTEINE LIGASE 2-RELATED"/>
    <property type="match status" value="1"/>
</dbReference>
<accession>A0A853C8W7</accession>
<keyword evidence="3 5" id="KW-0067">ATP-binding</keyword>
<dbReference type="EMBL" id="JACBZT010000001">
    <property type="protein sequence ID" value="NYJ04044.1"/>
    <property type="molecule type" value="Genomic_DNA"/>
</dbReference>
<dbReference type="NCBIfam" id="NF010041">
    <property type="entry name" value="PRK13517.1-1"/>
    <property type="match status" value="1"/>
</dbReference>
<evidence type="ECO:0000313" key="7">
    <source>
        <dbReference type="Proteomes" id="UP000541969"/>
    </source>
</evidence>
<dbReference type="GO" id="GO:0005524">
    <property type="term" value="F:ATP binding"/>
    <property type="evidence" value="ECO:0007669"/>
    <property type="project" value="UniProtKB-KW"/>
</dbReference>
<sequence>MERPSVVPCPESPASGAATLAPVGVAATLERPSPPAVPGATFGIEEEFHLVDPETFDLLPSAELSASAMLGEAGPHLHAEITTTQLETASGICSTLDDLRAELVVTRAEASAAAAAAGRALLPASTHPFASWRDQEVTAAPRYEAMVVRWAVLAQQQDIAGCHVHVGVPDLETAVAVMDRARPYLPLLLAMTGSSPFHDGLDTGYDSYRTQWWSRWPISGPPELFGSAQRFTEVVDGLVATGVIADSSHLYWDVRPSYHLPTLEFRIGDVCTSVDDAVLHAALIRSLVRVLAARAVREEPFPDPRPELLRAARWRAARHGIGGELFDPQLGRLVDARVALRRLLAELEDDLRAAGEWEEVVVLAQELLFRGTSATRQRRTWLRTGDPRAVAAAVVREGAGR</sequence>
<proteinExistence type="inferred from homology"/>
<evidence type="ECO:0000256" key="2">
    <source>
        <dbReference type="ARBA" id="ARBA00022741"/>
    </source>
</evidence>
<comment type="catalytic activity">
    <reaction evidence="4 5">
        <text>L-cysteine + L-glutamate + ATP = gamma-L-glutamyl-L-cysteine + ADP + phosphate + H(+)</text>
        <dbReference type="Rhea" id="RHEA:13285"/>
        <dbReference type="ChEBI" id="CHEBI:15378"/>
        <dbReference type="ChEBI" id="CHEBI:29985"/>
        <dbReference type="ChEBI" id="CHEBI:30616"/>
        <dbReference type="ChEBI" id="CHEBI:35235"/>
        <dbReference type="ChEBI" id="CHEBI:43474"/>
        <dbReference type="ChEBI" id="CHEBI:58173"/>
        <dbReference type="ChEBI" id="CHEBI:456216"/>
        <dbReference type="EC" id="6.3.2.2"/>
    </reaction>
</comment>
<dbReference type="RefSeq" id="WP_179714812.1">
    <property type="nucleotide sequence ID" value="NZ_JACBZT010000001.1"/>
</dbReference>
<dbReference type="Proteomes" id="UP000541969">
    <property type="component" value="Unassembled WGS sequence"/>
</dbReference>